<proteinExistence type="predicted"/>
<dbReference type="Proteomes" id="UP001454086">
    <property type="component" value="Unassembled WGS sequence"/>
</dbReference>
<dbReference type="Gene3D" id="3.40.50.1000">
    <property type="entry name" value="HAD superfamily/HAD-like"/>
    <property type="match status" value="1"/>
</dbReference>
<dbReference type="GO" id="GO:0016787">
    <property type="term" value="F:hydrolase activity"/>
    <property type="evidence" value="ECO:0007669"/>
    <property type="project" value="UniProtKB-KW"/>
</dbReference>
<name>A0ABV1DEY4_9FIRM</name>
<protein>
    <submittedName>
        <fullName evidence="1">HAD hydrolase family protein</fullName>
    </submittedName>
</protein>
<gene>
    <name evidence="1" type="ORF">WMQ36_28555</name>
</gene>
<dbReference type="PANTHER" id="PTHR10000:SF8">
    <property type="entry name" value="HAD SUPERFAMILY HYDROLASE-LIKE, TYPE 3"/>
    <property type="match status" value="1"/>
</dbReference>
<dbReference type="Pfam" id="PF08282">
    <property type="entry name" value="Hydrolase_3"/>
    <property type="match status" value="1"/>
</dbReference>
<evidence type="ECO:0000313" key="2">
    <source>
        <dbReference type="Proteomes" id="UP001454086"/>
    </source>
</evidence>
<dbReference type="RefSeq" id="WP_349119277.1">
    <property type="nucleotide sequence ID" value="NZ_JBBMFM010000237.1"/>
</dbReference>
<dbReference type="EMBL" id="JBBMFM010000237">
    <property type="protein sequence ID" value="MEQ2428920.1"/>
    <property type="molecule type" value="Genomic_DNA"/>
</dbReference>
<reference evidence="1 2" key="1">
    <citation type="submission" date="2024-03" db="EMBL/GenBank/DDBJ databases">
        <title>Human intestinal bacterial collection.</title>
        <authorList>
            <person name="Pauvert C."/>
            <person name="Hitch T.C.A."/>
            <person name="Clavel T."/>
        </authorList>
    </citation>
    <scope>NUCLEOTIDE SEQUENCE [LARGE SCALE GENOMIC DNA]</scope>
    <source>
        <strain evidence="1 2">CLA-SR-H021</strain>
    </source>
</reference>
<dbReference type="InterPro" id="IPR023214">
    <property type="entry name" value="HAD_sf"/>
</dbReference>
<dbReference type="InterPro" id="IPR036412">
    <property type="entry name" value="HAD-like_sf"/>
</dbReference>
<organism evidence="1 2">
    <name type="scientific">Enterocloster hominis</name>
    <name type="common">ex Hitch et al. 2024</name>
    <dbReference type="NCBI Taxonomy" id="1917870"/>
    <lineage>
        <taxon>Bacteria</taxon>
        <taxon>Bacillati</taxon>
        <taxon>Bacillota</taxon>
        <taxon>Clostridia</taxon>
        <taxon>Lachnospirales</taxon>
        <taxon>Lachnospiraceae</taxon>
        <taxon>Enterocloster</taxon>
    </lineage>
</organism>
<dbReference type="PANTHER" id="PTHR10000">
    <property type="entry name" value="PHOSPHOSERINE PHOSPHATASE"/>
    <property type="match status" value="1"/>
</dbReference>
<sequence>MDGNNDASMLAYAGIGIAMGNGTRKALEAADHITGNVWEGGLAQAIDYLLSQ</sequence>
<dbReference type="SUPFAM" id="SSF56784">
    <property type="entry name" value="HAD-like"/>
    <property type="match status" value="1"/>
</dbReference>
<keyword evidence="2" id="KW-1185">Reference proteome</keyword>
<comment type="caution">
    <text evidence="1">The sequence shown here is derived from an EMBL/GenBank/DDBJ whole genome shotgun (WGS) entry which is preliminary data.</text>
</comment>
<accession>A0ABV1DEY4</accession>
<keyword evidence="1" id="KW-0378">Hydrolase</keyword>
<evidence type="ECO:0000313" key="1">
    <source>
        <dbReference type="EMBL" id="MEQ2428920.1"/>
    </source>
</evidence>